<feature type="region of interest" description="Disordered" evidence="1">
    <location>
        <begin position="1"/>
        <end position="21"/>
    </location>
</feature>
<dbReference type="AlphaFoldDB" id="A0A0E9S1F4"/>
<evidence type="ECO:0000313" key="2">
    <source>
        <dbReference type="EMBL" id="JAH35239.1"/>
    </source>
</evidence>
<reference evidence="2" key="1">
    <citation type="submission" date="2014-11" db="EMBL/GenBank/DDBJ databases">
        <authorList>
            <person name="Amaro Gonzalez C."/>
        </authorList>
    </citation>
    <scope>NUCLEOTIDE SEQUENCE</scope>
</reference>
<evidence type="ECO:0000256" key="1">
    <source>
        <dbReference type="SAM" id="MobiDB-lite"/>
    </source>
</evidence>
<reference evidence="2" key="2">
    <citation type="journal article" date="2015" name="Fish Shellfish Immunol.">
        <title>Early steps in the European eel (Anguilla anguilla)-Vibrio vulnificus interaction in the gills: Role of the RtxA13 toxin.</title>
        <authorList>
            <person name="Callol A."/>
            <person name="Pajuelo D."/>
            <person name="Ebbesson L."/>
            <person name="Teles M."/>
            <person name="MacKenzie S."/>
            <person name="Amaro C."/>
        </authorList>
    </citation>
    <scope>NUCLEOTIDE SEQUENCE</scope>
</reference>
<protein>
    <submittedName>
        <fullName evidence="2">Uncharacterized protein</fullName>
    </submittedName>
</protein>
<organism evidence="2">
    <name type="scientific">Anguilla anguilla</name>
    <name type="common">European freshwater eel</name>
    <name type="synonym">Muraena anguilla</name>
    <dbReference type="NCBI Taxonomy" id="7936"/>
    <lineage>
        <taxon>Eukaryota</taxon>
        <taxon>Metazoa</taxon>
        <taxon>Chordata</taxon>
        <taxon>Craniata</taxon>
        <taxon>Vertebrata</taxon>
        <taxon>Euteleostomi</taxon>
        <taxon>Actinopterygii</taxon>
        <taxon>Neopterygii</taxon>
        <taxon>Teleostei</taxon>
        <taxon>Anguilliformes</taxon>
        <taxon>Anguillidae</taxon>
        <taxon>Anguilla</taxon>
    </lineage>
</organism>
<accession>A0A0E9S1F4</accession>
<proteinExistence type="predicted"/>
<sequence length="63" mass="7137">MLPEWSENAPCGTTKDPSGESMRCDLLCGWWPGCRKGRTHDPLRGCRGSWRVPGQEHLAEKRL</sequence>
<dbReference type="EMBL" id="GBXM01073338">
    <property type="protein sequence ID" value="JAH35239.1"/>
    <property type="molecule type" value="Transcribed_RNA"/>
</dbReference>
<name>A0A0E9S1F4_ANGAN</name>